<dbReference type="Pfam" id="PF00831">
    <property type="entry name" value="Ribosomal_L29"/>
    <property type="match status" value="1"/>
</dbReference>
<name>A0A0H4TK88_9EURY</name>
<sequence>MDAKAREEKLKELRSELMHERGVAAMGGAPHSPGKIRAIRRNIARVLTINREDELAKSKSAATAAPKKREG</sequence>
<dbReference type="AlphaFoldDB" id="A0A0H4TK88"/>
<comment type="similarity">
    <text evidence="1 4">Belongs to the universal ribosomal protein uL29 family.</text>
</comment>
<evidence type="ECO:0000256" key="3">
    <source>
        <dbReference type="ARBA" id="ARBA00023274"/>
    </source>
</evidence>
<evidence type="ECO:0000313" key="5">
    <source>
        <dbReference type="EMBL" id="AKQ00904.1"/>
    </source>
</evidence>
<dbReference type="EMBL" id="KT006942">
    <property type="protein sequence ID" value="AKQ00904.1"/>
    <property type="molecule type" value="Genomic_DNA"/>
</dbReference>
<protein>
    <recommendedName>
        <fullName evidence="4">Large ribosomal subunit protein uL29</fullName>
    </recommendedName>
</protein>
<dbReference type="GO" id="GO:0003735">
    <property type="term" value="F:structural constituent of ribosome"/>
    <property type="evidence" value="ECO:0007669"/>
    <property type="project" value="InterPro"/>
</dbReference>
<dbReference type="GO" id="GO:1990904">
    <property type="term" value="C:ribonucleoprotein complex"/>
    <property type="evidence" value="ECO:0007669"/>
    <property type="project" value="UniProtKB-KW"/>
</dbReference>
<dbReference type="Gene3D" id="1.10.287.310">
    <property type="match status" value="1"/>
</dbReference>
<keyword evidence="3 4" id="KW-0687">Ribonucleoprotein</keyword>
<keyword evidence="2 4" id="KW-0689">Ribosomal protein</keyword>
<gene>
    <name evidence="4" type="primary">rpl29</name>
</gene>
<dbReference type="GO" id="GO:0006412">
    <property type="term" value="P:translation"/>
    <property type="evidence" value="ECO:0007669"/>
    <property type="project" value="UniProtKB-UniRule"/>
</dbReference>
<dbReference type="SUPFAM" id="SSF46561">
    <property type="entry name" value="Ribosomal protein L29 (L29p)"/>
    <property type="match status" value="1"/>
</dbReference>
<dbReference type="HAMAP" id="MF_00374">
    <property type="entry name" value="Ribosomal_uL29"/>
    <property type="match status" value="1"/>
</dbReference>
<dbReference type="NCBIfam" id="TIGR00012">
    <property type="entry name" value="L29"/>
    <property type="match status" value="1"/>
</dbReference>
<evidence type="ECO:0000256" key="4">
    <source>
        <dbReference type="HAMAP-Rule" id="MF_00374"/>
    </source>
</evidence>
<dbReference type="PROSITE" id="PS00579">
    <property type="entry name" value="RIBOSOMAL_L29"/>
    <property type="match status" value="1"/>
</dbReference>
<dbReference type="InterPro" id="IPR001854">
    <property type="entry name" value="Ribosomal_uL29"/>
</dbReference>
<dbReference type="GO" id="GO:0005840">
    <property type="term" value="C:ribosome"/>
    <property type="evidence" value="ECO:0007669"/>
    <property type="project" value="UniProtKB-KW"/>
</dbReference>
<organism evidence="5">
    <name type="scientific">uncultured euryarchaeote Rifle_16ft_4_minimus_12392</name>
    <dbReference type="NCBI Taxonomy" id="1665187"/>
    <lineage>
        <taxon>Archaea</taxon>
        <taxon>Methanobacteriati</taxon>
        <taxon>Methanobacteriota</taxon>
        <taxon>environmental samples</taxon>
    </lineage>
</organism>
<reference evidence="5" key="1">
    <citation type="journal article" date="2015" name="ISME J.">
        <title>Aquifer environment selects for microbial species cohorts in sediment and groundwater.</title>
        <authorList>
            <person name="Hug L.A."/>
            <person name="Thomas B.C."/>
            <person name="Brown C.T."/>
            <person name="Frischkorn K.R."/>
            <person name="Williams K.H."/>
            <person name="Tringe S.G."/>
            <person name="Banfield J.F."/>
        </authorList>
    </citation>
    <scope>NUCLEOTIDE SEQUENCE</scope>
</reference>
<evidence type="ECO:0000256" key="2">
    <source>
        <dbReference type="ARBA" id="ARBA00022980"/>
    </source>
</evidence>
<evidence type="ECO:0000256" key="1">
    <source>
        <dbReference type="ARBA" id="ARBA00009254"/>
    </source>
</evidence>
<accession>A0A0H4TK88</accession>
<proteinExistence type="inferred from homology"/>
<dbReference type="InterPro" id="IPR018254">
    <property type="entry name" value="Ribosomal_uL29_CS"/>
</dbReference>
<dbReference type="InterPro" id="IPR036049">
    <property type="entry name" value="Ribosomal_uL29_sf"/>
</dbReference>